<keyword evidence="6" id="KW-1185">Reference proteome</keyword>
<name>A0A133UN43_9EURY</name>
<protein>
    <recommendedName>
        <fullName evidence="4">GTP cyclohydrolase MptA</fullName>
        <ecNumber evidence="4">3.5.4.39</ecNumber>
    </recommendedName>
</protein>
<evidence type="ECO:0000256" key="1">
    <source>
        <dbReference type="ARBA" id="ARBA00022723"/>
    </source>
</evidence>
<dbReference type="GO" id="GO:0003934">
    <property type="term" value="F:GTP cyclohydrolase I activity"/>
    <property type="evidence" value="ECO:0007669"/>
    <property type="project" value="InterPro"/>
</dbReference>
<gene>
    <name evidence="5" type="ORF">AKJ65_01260</name>
</gene>
<dbReference type="NCBIfam" id="TIGR00294">
    <property type="entry name" value="GTP cyclohydrolase MptA"/>
    <property type="match status" value="1"/>
</dbReference>
<dbReference type="InterPro" id="IPR022840">
    <property type="entry name" value="GTP_cyclohydrolase_MptA"/>
</dbReference>
<dbReference type="PANTHER" id="PTHR36445:SF1">
    <property type="entry name" value="GTP CYCLOHYDROLASE MPTA"/>
    <property type="match status" value="1"/>
</dbReference>
<dbReference type="Proteomes" id="UP000070284">
    <property type="component" value="Unassembled WGS sequence"/>
</dbReference>
<reference evidence="5 6" key="1">
    <citation type="journal article" date="2016" name="Sci. Rep.">
        <title>Metabolic traits of an uncultured archaeal lineage -MSBL1- from brine pools of the Red Sea.</title>
        <authorList>
            <person name="Mwirichia R."/>
            <person name="Alam I."/>
            <person name="Rashid M."/>
            <person name="Vinu M."/>
            <person name="Ba-Alawi W."/>
            <person name="Anthony Kamau A."/>
            <person name="Kamanda Ngugi D."/>
            <person name="Goker M."/>
            <person name="Klenk H.P."/>
            <person name="Bajic V."/>
            <person name="Stingl U."/>
        </authorList>
    </citation>
    <scope>NUCLEOTIDE SEQUENCE [LARGE SCALE GENOMIC DNA]</scope>
    <source>
        <strain evidence="5">SCGC-AAA259E19</strain>
    </source>
</reference>
<dbReference type="EMBL" id="LHXO01000010">
    <property type="protein sequence ID" value="KXA95644.1"/>
    <property type="molecule type" value="Genomic_DNA"/>
</dbReference>
<dbReference type="GO" id="GO:0046872">
    <property type="term" value="F:metal ion binding"/>
    <property type="evidence" value="ECO:0007669"/>
    <property type="project" value="UniProtKB-KW"/>
</dbReference>
<organism evidence="5 6">
    <name type="scientific">candidate division MSBL1 archaeon SCGC-AAA259E19</name>
    <dbReference type="NCBI Taxonomy" id="1698264"/>
    <lineage>
        <taxon>Archaea</taxon>
        <taxon>Methanobacteriati</taxon>
        <taxon>Methanobacteriota</taxon>
        <taxon>candidate division MSBL1</taxon>
    </lineage>
</organism>
<dbReference type="GO" id="GO:0044682">
    <property type="term" value="F:GTP cyclohydrolase IV activity"/>
    <property type="evidence" value="ECO:0007669"/>
    <property type="project" value="UniProtKB-EC"/>
</dbReference>
<evidence type="ECO:0000313" key="6">
    <source>
        <dbReference type="Proteomes" id="UP000070284"/>
    </source>
</evidence>
<evidence type="ECO:0000256" key="2">
    <source>
        <dbReference type="ARBA" id="ARBA00022801"/>
    </source>
</evidence>
<dbReference type="Gene3D" id="3.10.270.10">
    <property type="entry name" value="Urate Oxidase"/>
    <property type="match status" value="1"/>
</dbReference>
<keyword evidence="1" id="KW-0479">Metal-binding</keyword>
<proteinExistence type="predicted"/>
<keyword evidence="3" id="KW-0408">Iron</keyword>
<comment type="caution">
    <text evidence="5">The sequence shown here is derived from an EMBL/GenBank/DDBJ whole genome shotgun (WGS) entry which is preliminary data.</text>
</comment>
<dbReference type="EC" id="3.5.4.39" evidence="4"/>
<evidence type="ECO:0000313" key="5">
    <source>
        <dbReference type="EMBL" id="KXA95644.1"/>
    </source>
</evidence>
<keyword evidence="2" id="KW-0378">Hydrolase</keyword>
<sequence>MEKSDFEDVQKKHPEIGTKIDKVGVKGVRKKISTKTPKDDFFYDVSLDAFVDLPNDMRGTHMSRDIEAFTEAIEEANKEGSSSLEEVLKDISERLLRKHKYANRVELIANTQHQYEEDFIGSPTTEIANVTIRVTNHRNEEDNRTVEVELPGISVCPCAQRTYRDVEGIESQAPSHTQRVNLSIKVTTQEKLVRIGWLIDAARESFSAPISSLLKRKDEYELIKHAYSRPKFIEDLVRYAVYHCYKTLKDEKYPESTTIEVEAESLESIHPHNAYASRKATVGNLKREEENFRSD</sequence>
<dbReference type="Pfam" id="PF02649">
    <property type="entry name" value="GCHY-1"/>
    <property type="match status" value="1"/>
</dbReference>
<accession>A0A133UN43</accession>
<dbReference type="AlphaFoldDB" id="A0A133UN43"/>
<dbReference type="InterPro" id="IPR003801">
    <property type="entry name" value="GTP_cyclohydrolase_FolE2/MptA"/>
</dbReference>
<dbReference type="PANTHER" id="PTHR36445">
    <property type="entry name" value="GTP CYCLOHYDROLASE MPTA"/>
    <property type="match status" value="1"/>
</dbReference>
<evidence type="ECO:0000256" key="4">
    <source>
        <dbReference type="NCBIfam" id="TIGR00294"/>
    </source>
</evidence>
<evidence type="ECO:0000256" key="3">
    <source>
        <dbReference type="ARBA" id="ARBA00023004"/>
    </source>
</evidence>